<gene>
    <name evidence="1" type="ORF">SAMN05444920_120117</name>
</gene>
<reference evidence="1 2" key="1">
    <citation type="submission" date="2016-10" db="EMBL/GenBank/DDBJ databases">
        <authorList>
            <person name="de Groot N.N."/>
        </authorList>
    </citation>
    <scope>NUCLEOTIDE SEQUENCE [LARGE SCALE GENOMIC DNA]</scope>
    <source>
        <strain evidence="1 2">CGMCC 4.7037</strain>
    </source>
</reference>
<dbReference type="Proteomes" id="UP000236732">
    <property type="component" value="Unassembled WGS sequence"/>
</dbReference>
<name>A0A1H6EVI9_9ACTN</name>
<organism evidence="1 2">
    <name type="scientific">Nonomuraea solani</name>
    <dbReference type="NCBI Taxonomy" id="1144553"/>
    <lineage>
        <taxon>Bacteria</taxon>
        <taxon>Bacillati</taxon>
        <taxon>Actinomycetota</taxon>
        <taxon>Actinomycetes</taxon>
        <taxon>Streptosporangiales</taxon>
        <taxon>Streptosporangiaceae</taxon>
        <taxon>Nonomuraea</taxon>
    </lineage>
</organism>
<proteinExistence type="predicted"/>
<evidence type="ECO:0000313" key="2">
    <source>
        <dbReference type="Proteomes" id="UP000236732"/>
    </source>
</evidence>
<sequence>MNGPGEIGDGWLTISAARFESVPDNRLVSWVTNLMVSVDVMDGPNVEALSEWLRTEAPLRDRPGGGCGFLSETTGQDLQWGGGKSPECTVWAGALNNADLPAVLDRVQCIAWRCPSAVQVFLMDQQEAYFRVWMLRDGTLQQYAPTVPDEKDEGFFPDDYG</sequence>
<evidence type="ECO:0000313" key="1">
    <source>
        <dbReference type="EMBL" id="SEH01413.1"/>
    </source>
</evidence>
<keyword evidence="2" id="KW-1185">Reference proteome</keyword>
<dbReference type="EMBL" id="FNVT01000020">
    <property type="protein sequence ID" value="SEH01413.1"/>
    <property type="molecule type" value="Genomic_DNA"/>
</dbReference>
<dbReference type="AlphaFoldDB" id="A0A1H6EVI9"/>
<protein>
    <submittedName>
        <fullName evidence="1">Uncharacterized protein</fullName>
    </submittedName>
</protein>
<accession>A0A1H6EVI9</accession>